<dbReference type="EMBL" id="AWXZ01000039">
    <property type="protein sequence ID" value="ESR23474.1"/>
    <property type="molecule type" value="Genomic_DNA"/>
</dbReference>
<dbReference type="Proteomes" id="UP000017819">
    <property type="component" value="Unassembled WGS sequence"/>
</dbReference>
<gene>
    <name evidence="3" type="ORF">N177_3542</name>
</gene>
<reference evidence="3 4" key="1">
    <citation type="journal article" date="2014" name="Genome Announc.">
        <title>Draft Genome Sequence of Lutibaculum baratangense Strain AMV1T, Isolated from a Mud Volcano in Andamans, India.</title>
        <authorList>
            <person name="Singh A."/>
            <person name="Sreenivas A."/>
            <person name="Sathyanarayana Reddy G."/>
            <person name="Pinnaka A.K."/>
            <person name="Shivaji S."/>
        </authorList>
    </citation>
    <scope>NUCLEOTIDE SEQUENCE [LARGE SCALE GENOMIC DNA]</scope>
    <source>
        <strain evidence="3 4">AMV1</strain>
    </source>
</reference>
<dbReference type="InterPro" id="IPR043167">
    <property type="entry name" value="LpxI_C_sf"/>
</dbReference>
<feature type="domain" description="LpxI C-terminal" evidence="1">
    <location>
        <begin position="119"/>
        <end position="256"/>
    </location>
</feature>
<dbReference type="Pfam" id="PF17930">
    <property type="entry name" value="LpxI_N"/>
    <property type="match status" value="1"/>
</dbReference>
<dbReference type="InterPro" id="IPR010415">
    <property type="entry name" value="LpxI_C"/>
</dbReference>
<dbReference type="PANTHER" id="PTHR39962">
    <property type="entry name" value="BLL4848 PROTEIN"/>
    <property type="match status" value="1"/>
</dbReference>
<dbReference type="AlphaFoldDB" id="V4RDN0"/>
<protein>
    <submittedName>
        <fullName evidence="3">UDP-2,3-diacylglucosamine pyrophosphatase</fullName>
    </submittedName>
</protein>
<organism evidence="3 4">
    <name type="scientific">Lutibaculum baratangense AMV1</name>
    <dbReference type="NCBI Taxonomy" id="631454"/>
    <lineage>
        <taxon>Bacteria</taxon>
        <taxon>Pseudomonadati</taxon>
        <taxon>Pseudomonadota</taxon>
        <taxon>Alphaproteobacteria</taxon>
        <taxon>Hyphomicrobiales</taxon>
        <taxon>Tepidamorphaceae</taxon>
        <taxon>Lutibaculum</taxon>
    </lineage>
</organism>
<dbReference type="Pfam" id="PF06230">
    <property type="entry name" value="LpxI_C"/>
    <property type="match status" value="1"/>
</dbReference>
<dbReference type="InterPro" id="IPR041255">
    <property type="entry name" value="LpxI_N"/>
</dbReference>
<keyword evidence="4" id="KW-1185">Reference proteome</keyword>
<dbReference type="InterPro" id="IPR053174">
    <property type="entry name" value="LpxI"/>
</dbReference>
<dbReference type="PANTHER" id="PTHR39962:SF1">
    <property type="entry name" value="LPXI FAMILY PROTEIN"/>
    <property type="match status" value="1"/>
</dbReference>
<name>V4RDN0_9HYPH</name>
<evidence type="ECO:0000259" key="1">
    <source>
        <dbReference type="Pfam" id="PF06230"/>
    </source>
</evidence>
<feature type="domain" description="LpxI N-terminal" evidence="2">
    <location>
        <begin position="2"/>
        <end position="115"/>
    </location>
</feature>
<dbReference type="STRING" id="631454.N177_3542"/>
<evidence type="ECO:0000259" key="2">
    <source>
        <dbReference type="Pfam" id="PF17930"/>
    </source>
</evidence>
<accession>V4RDN0</accession>
<proteinExistence type="predicted"/>
<dbReference type="Gene3D" id="3.40.50.20">
    <property type="match status" value="1"/>
</dbReference>
<dbReference type="Gene3D" id="3.40.140.80">
    <property type="match status" value="1"/>
</dbReference>
<dbReference type="eggNOG" id="COG3494">
    <property type="taxonomic scope" value="Bacteria"/>
</dbReference>
<evidence type="ECO:0000313" key="4">
    <source>
        <dbReference type="Proteomes" id="UP000017819"/>
    </source>
</evidence>
<evidence type="ECO:0000313" key="3">
    <source>
        <dbReference type="EMBL" id="ESR23474.1"/>
    </source>
</evidence>
<sequence>MARAARGAGHDVFVLLVDGVSDADYSDFETGRTALTTVGRAISELRRARCRDLVVVGNFTRPDHARLEWDWGTLKIMPRLLQIRFGGDDRVNSIVSSLFEAQGFRVLPPLAVAPGLAAPAGLAAGRKPSKEEEEDIALGLSVLASLGAFDVGQALVVSHRRVLAIEAAEGTDAMIARCGELRRNGRFREAAPSGVLVKAAKPGQDLRMDLPTVGTRTVEAAVAAGLAGLALHADHVLMPDGQEMLDMATRQGLFVVTVDMPASAGPGR</sequence>
<comment type="caution">
    <text evidence="3">The sequence shown here is derived from an EMBL/GenBank/DDBJ whole genome shotgun (WGS) entry which is preliminary data.</text>
</comment>